<feature type="transmembrane region" description="Helical" evidence="9">
    <location>
        <begin position="67"/>
        <end position="95"/>
    </location>
</feature>
<sequence>MTAGQWIKTPKSYVIMAIIVNLLMASVLSQDIKGVANSLLGVIVSLALDVVCCLLEKRKRMMPDGAVITGLIIALILGTHTAPLIVVATAVFAISSKHMLVYKKKPVLNPAAFGLLLAVMVFHSEQCWWGAFGDLPAWDCFF</sequence>
<evidence type="ECO:0000313" key="11">
    <source>
        <dbReference type="Proteomes" id="UP000670947"/>
    </source>
</evidence>
<dbReference type="EMBL" id="JAGGDJ010000003">
    <property type="protein sequence ID" value="MBO7743774.1"/>
    <property type="molecule type" value="Genomic_DNA"/>
</dbReference>
<evidence type="ECO:0000256" key="6">
    <source>
        <dbReference type="ARBA" id="ARBA00022967"/>
    </source>
</evidence>
<gene>
    <name evidence="10" type="ORF">I8J29_06165</name>
</gene>
<feature type="transmembrane region" description="Helical" evidence="9">
    <location>
        <begin position="12"/>
        <end position="29"/>
    </location>
</feature>
<evidence type="ECO:0000256" key="2">
    <source>
        <dbReference type="ARBA" id="ARBA00022553"/>
    </source>
</evidence>
<evidence type="ECO:0000313" key="10">
    <source>
        <dbReference type="EMBL" id="MBO7743774.1"/>
    </source>
</evidence>
<evidence type="ECO:0000256" key="4">
    <source>
        <dbReference type="ARBA" id="ARBA00022643"/>
    </source>
</evidence>
<proteinExistence type="predicted"/>
<dbReference type="InterPro" id="IPR004338">
    <property type="entry name" value="NqrB/RnfD"/>
</dbReference>
<keyword evidence="4" id="KW-0288">FMN</keyword>
<organism evidence="10 11">
    <name type="scientific">Paenibacillus artemisiicola</name>
    <dbReference type="NCBI Taxonomy" id="1172618"/>
    <lineage>
        <taxon>Bacteria</taxon>
        <taxon>Bacillati</taxon>
        <taxon>Bacillota</taxon>
        <taxon>Bacilli</taxon>
        <taxon>Bacillales</taxon>
        <taxon>Paenibacillaceae</taxon>
        <taxon>Paenibacillus</taxon>
    </lineage>
</organism>
<keyword evidence="1" id="KW-0813">Transport</keyword>
<evidence type="ECO:0000256" key="3">
    <source>
        <dbReference type="ARBA" id="ARBA00022630"/>
    </source>
</evidence>
<dbReference type="RefSeq" id="WP_208846810.1">
    <property type="nucleotide sequence ID" value="NZ_JAGGDJ010000003.1"/>
</dbReference>
<dbReference type="Pfam" id="PF03116">
    <property type="entry name" value="NQR2_RnfD_RnfE"/>
    <property type="match status" value="1"/>
</dbReference>
<feature type="transmembrane region" description="Helical" evidence="9">
    <location>
        <begin position="107"/>
        <end position="123"/>
    </location>
</feature>
<keyword evidence="5 9" id="KW-0812">Transmembrane</keyword>
<evidence type="ECO:0000256" key="9">
    <source>
        <dbReference type="SAM" id="Phobius"/>
    </source>
</evidence>
<keyword evidence="3" id="KW-0285">Flavoprotein</keyword>
<keyword evidence="2" id="KW-0597">Phosphoprotein</keyword>
<comment type="caution">
    <text evidence="10">The sequence shown here is derived from an EMBL/GenBank/DDBJ whole genome shotgun (WGS) entry which is preliminary data.</text>
</comment>
<name>A0ABS3W646_9BACL</name>
<dbReference type="Proteomes" id="UP000670947">
    <property type="component" value="Unassembled WGS sequence"/>
</dbReference>
<evidence type="ECO:0000256" key="5">
    <source>
        <dbReference type="ARBA" id="ARBA00022692"/>
    </source>
</evidence>
<evidence type="ECO:0000256" key="7">
    <source>
        <dbReference type="ARBA" id="ARBA00022989"/>
    </source>
</evidence>
<keyword evidence="7 9" id="KW-1133">Transmembrane helix</keyword>
<evidence type="ECO:0000256" key="8">
    <source>
        <dbReference type="ARBA" id="ARBA00023136"/>
    </source>
</evidence>
<accession>A0ABS3W646</accession>
<keyword evidence="6" id="KW-1278">Translocase</keyword>
<evidence type="ECO:0000256" key="1">
    <source>
        <dbReference type="ARBA" id="ARBA00022448"/>
    </source>
</evidence>
<reference evidence="10 11" key="1">
    <citation type="submission" date="2021-03" db="EMBL/GenBank/DDBJ databases">
        <title>Paenibacillus artemisicola MWE-103 whole genome sequence.</title>
        <authorList>
            <person name="Ham Y.J."/>
        </authorList>
    </citation>
    <scope>NUCLEOTIDE SEQUENCE [LARGE SCALE GENOMIC DNA]</scope>
    <source>
        <strain evidence="10 11">MWE-103</strain>
    </source>
</reference>
<keyword evidence="11" id="KW-1185">Reference proteome</keyword>
<protein>
    <submittedName>
        <fullName evidence="10">RnfABCDGE type electron transport complex subunit D</fullName>
    </submittedName>
</protein>
<keyword evidence="8 9" id="KW-0472">Membrane</keyword>